<evidence type="ECO:0000256" key="1">
    <source>
        <dbReference type="ARBA" id="ARBA00022723"/>
    </source>
</evidence>
<dbReference type="InterPro" id="IPR053000">
    <property type="entry name" value="WSS1-like_metalloprotease"/>
</dbReference>
<dbReference type="Gene3D" id="2.30.30.380">
    <property type="entry name" value="Zn-finger domain of Sec23/24"/>
    <property type="match status" value="1"/>
</dbReference>
<dbReference type="GO" id="GO:0006281">
    <property type="term" value="P:DNA repair"/>
    <property type="evidence" value="ECO:0007669"/>
    <property type="project" value="TreeGrafter"/>
</dbReference>
<keyword evidence="1" id="KW-0479">Metal-binding</keyword>
<dbReference type="PANTHER" id="PTHR46622">
    <property type="entry name" value="DNA-DEPENDENT METALLOPROTEASE WSS1"/>
    <property type="match status" value="1"/>
</dbReference>
<evidence type="ECO:0000313" key="8">
    <source>
        <dbReference type="EMBL" id="EFI95356.1"/>
    </source>
</evidence>
<evidence type="ECO:0000259" key="6">
    <source>
        <dbReference type="PROSITE" id="PS50199"/>
    </source>
</evidence>
<evidence type="ECO:0000256" key="2">
    <source>
        <dbReference type="ARBA" id="ARBA00022771"/>
    </source>
</evidence>
<sequence>MVHLRLNERETNPNPHINFISALHAHSEEDRESARQLLLALAAQVRPVMKDHGFAVNSLEEYEHNKVFLGRNWNAGETIEELVLRRPDGSFMPTHFIMSTLCHEHMNHGPDFQKLWKQLRIEVRSLQDRGYYGDGYWSSGTRLGDSAQIEGQGVASSEYMPEYMCGGAQSRTRPTAIRRRRGGPRRPRETVASLHTGRQTAKRRKAGARVTSKYAFEGEGATLGEAGGKGAGFRKQAARWHYSKSAREERLAAIEKRLRGLQGSAASTTPPEPSPDVLEIDSDSDEEDRIEETDYERRQRLKEAEDGGDGVEGIISWDDYADDFIFGKPGGSATDPTGPSPPASSSTRTPTSKSTRTPTSKASGSATKGKAPASIGLGKLVQSEIDLREKEAVGLAPVKNEATRKLGGRPQARKGERAESKWSCLACTFINAPGHLACSICATPRGGSLAA</sequence>
<dbReference type="VEuPathDB" id="FungiDB:SCHCODRAFT_02508955"/>
<keyword evidence="9" id="KW-1185">Reference proteome</keyword>
<dbReference type="InParanoid" id="D8QA79"/>
<proteinExistence type="predicted"/>
<dbReference type="KEGG" id="scm:SCHCO_02508955"/>
<evidence type="ECO:0000313" key="9">
    <source>
        <dbReference type="Proteomes" id="UP000007431"/>
    </source>
</evidence>
<dbReference type="PROSITE" id="PS51397">
    <property type="entry name" value="WLM"/>
    <property type="match status" value="1"/>
</dbReference>
<evidence type="ECO:0000259" key="7">
    <source>
        <dbReference type="PROSITE" id="PS51397"/>
    </source>
</evidence>
<keyword evidence="2 4" id="KW-0863">Zinc-finger</keyword>
<dbReference type="PANTHER" id="PTHR46622:SF1">
    <property type="entry name" value="DNA-DEPENDENT METALLOPROTEASE WSS1"/>
    <property type="match status" value="1"/>
</dbReference>
<accession>D8QA79</accession>
<feature type="domain" description="RanBP2-type" evidence="6">
    <location>
        <begin position="413"/>
        <end position="447"/>
    </location>
</feature>
<feature type="compositionally biased region" description="Low complexity" evidence="5">
    <location>
        <begin position="331"/>
        <end position="363"/>
    </location>
</feature>
<evidence type="ECO:0000256" key="4">
    <source>
        <dbReference type="PROSITE-ProRule" id="PRU00322"/>
    </source>
</evidence>
<dbReference type="GO" id="GO:0008237">
    <property type="term" value="F:metallopeptidase activity"/>
    <property type="evidence" value="ECO:0007669"/>
    <property type="project" value="TreeGrafter"/>
</dbReference>
<dbReference type="OMA" id="VHVRINE"/>
<protein>
    <recommendedName>
        <fullName evidence="10">WLM domain-containing protein</fullName>
    </recommendedName>
</protein>
<feature type="region of interest" description="Disordered" evidence="5">
    <location>
        <begin position="260"/>
        <end position="314"/>
    </location>
</feature>
<organism evidence="9">
    <name type="scientific">Schizophyllum commune (strain H4-8 / FGSC 9210)</name>
    <name type="common">Split gill fungus</name>
    <dbReference type="NCBI Taxonomy" id="578458"/>
    <lineage>
        <taxon>Eukaryota</taxon>
        <taxon>Fungi</taxon>
        <taxon>Dikarya</taxon>
        <taxon>Basidiomycota</taxon>
        <taxon>Agaricomycotina</taxon>
        <taxon>Agaricomycetes</taxon>
        <taxon>Agaricomycetidae</taxon>
        <taxon>Agaricales</taxon>
        <taxon>Schizophyllaceae</taxon>
        <taxon>Schizophyllum</taxon>
    </lineage>
</organism>
<keyword evidence="3" id="KW-0862">Zinc</keyword>
<dbReference type="SMART" id="SM00547">
    <property type="entry name" value="ZnF_RBZ"/>
    <property type="match status" value="1"/>
</dbReference>
<dbReference type="Pfam" id="PF08325">
    <property type="entry name" value="WLM"/>
    <property type="match status" value="1"/>
</dbReference>
<feature type="domain" description="WLM" evidence="7">
    <location>
        <begin position="8"/>
        <end position="200"/>
    </location>
</feature>
<reference evidence="8 9" key="1">
    <citation type="journal article" date="2010" name="Nat. Biotechnol.">
        <title>Genome sequence of the model mushroom Schizophyllum commune.</title>
        <authorList>
            <person name="Ohm R.A."/>
            <person name="de Jong J.F."/>
            <person name="Lugones L.G."/>
            <person name="Aerts A."/>
            <person name="Kothe E."/>
            <person name="Stajich J.E."/>
            <person name="de Vries R.P."/>
            <person name="Record E."/>
            <person name="Levasseur A."/>
            <person name="Baker S.E."/>
            <person name="Bartholomew K.A."/>
            <person name="Coutinho P.M."/>
            <person name="Erdmann S."/>
            <person name="Fowler T.J."/>
            <person name="Gathman A.C."/>
            <person name="Lombard V."/>
            <person name="Henrissat B."/>
            <person name="Knabe N."/>
            <person name="Kuees U."/>
            <person name="Lilly W.W."/>
            <person name="Lindquist E."/>
            <person name="Lucas S."/>
            <person name="Magnuson J.K."/>
            <person name="Piumi F."/>
            <person name="Raudaskoski M."/>
            <person name="Salamov A."/>
            <person name="Schmutz J."/>
            <person name="Schwarze F.W.M.R."/>
            <person name="vanKuyk P.A."/>
            <person name="Horton J.S."/>
            <person name="Grigoriev I.V."/>
            <person name="Woesten H.A.B."/>
        </authorList>
    </citation>
    <scope>NUCLEOTIDE SEQUENCE [LARGE SCALE GENOMIC DNA]</scope>
    <source>
        <strain evidence="9">H4-8 / FGSC 9210</strain>
    </source>
</reference>
<dbReference type="SUPFAM" id="SSF90209">
    <property type="entry name" value="Ran binding protein zinc finger-like"/>
    <property type="match status" value="1"/>
</dbReference>
<evidence type="ECO:0000256" key="5">
    <source>
        <dbReference type="SAM" id="MobiDB-lite"/>
    </source>
</evidence>
<feature type="compositionally biased region" description="Acidic residues" evidence="5">
    <location>
        <begin position="278"/>
        <end position="294"/>
    </location>
</feature>
<dbReference type="AlphaFoldDB" id="D8QA79"/>
<dbReference type="OrthoDB" id="447842at2759"/>
<dbReference type="Proteomes" id="UP000007431">
    <property type="component" value="Unassembled WGS sequence"/>
</dbReference>
<name>D8QA79_SCHCM</name>
<feature type="region of interest" description="Disordered" evidence="5">
    <location>
        <begin position="166"/>
        <end position="208"/>
    </location>
</feature>
<dbReference type="PROSITE" id="PS01358">
    <property type="entry name" value="ZF_RANBP2_1"/>
    <property type="match status" value="1"/>
</dbReference>
<dbReference type="InterPro" id="IPR036443">
    <property type="entry name" value="Znf_RanBP2_sf"/>
</dbReference>
<dbReference type="eggNOG" id="KOG4842">
    <property type="taxonomic scope" value="Eukaryota"/>
</dbReference>
<dbReference type="GO" id="GO:0008270">
    <property type="term" value="F:zinc ion binding"/>
    <property type="evidence" value="ECO:0007669"/>
    <property type="project" value="UniProtKB-KW"/>
</dbReference>
<dbReference type="GeneID" id="9588696"/>
<feature type="compositionally biased region" description="Basic residues" evidence="5">
    <location>
        <begin position="176"/>
        <end position="185"/>
    </location>
</feature>
<gene>
    <name evidence="8" type="ORF">SCHCODRAFT_57556</name>
</gene>
<evidence type="ECO:0000256" key="3">
    <source>
        <dbReference type="ARBA" id="ARBA00022833"/>
    </source>
</evidence>
<dbReference type="GO" id="GO:0005634">
    <property type="term" value="C:nucleus"/>
    <property type="evidence" value="ECO:0007669"/>
    <property type="project" value="TreeGrafter"/>
</dbReference>
<dbReference type="InterPro" id="IPR013536">
    <property type="entry name" value="WLM_dom"/>
</dbReference>
<feature type="compositionally biased region" description="Basic and acidic residues" evidence="5">
    <location>
        <begin position="295"/>
        <end position="305"/>
    </location>
</feature>
<dbReference type="InterPro" id="IPR001876">
    <property type="entry name" value="Znf_RanBP2"/>
</dbReference>
<dbReference type="PROSITE" id="PS50199">
    <property type="entry name" value="ZF_RANBP2_2"/>
    <property type="match status" value="1"/>
</dbReference>
<dbReference type="RefSeq" id="XP_003030259.1">
    <property type="nucleotide sequence ID" value="XM_003030213.1"/>
</dbReference>
<evidence type="ECO:0008006" key="10">
    <source>
        <dbReference type="Google" id="ProtNLM"/>
    </source>
</evidence>
<feature type="region of interest" description="Disordered" evidence="5">
    <location>
        <begin position="326"/>
        <end position="375"/>
    </location>
</feature>
<dbReference type="HOGENOM" id="CLU_040077_0_0_1"/>
<dbReference type="EMBL" id="GL377308">
    <property type="protein sequence ID" value="EFI95356.1"/>
    <property type="molecule type" value="Genomic_DNA"/>
</dbReference>
<dbReference type="STRING" id="578458.D8QA79"/>